<proteinExistence type="predicted"/>
<protein>
    <submittedName>
        <fullName evidence="1">Uncharacterized protein</fullName>
    </submittedName>
</protein>
<dbReference type="AlphaFoldDB" id="A0A2Z7C3J5"/>
<organism evidence="1 2">
    <name type="scientific">Dorcoceras hygrometricum</name>
    <dbReference type="NCBI Taxonomy" id="472368"/>
    <lineage>
        <taxon>Eukaryota</taxon>
        <taxon>Viridiplantae</taxon>
        <taxon>Streptophyta</taxon>
        <taxon>Embryophyta</taxon>
        <taxon>Tracheophyta</taxon>
        <taxon>Spermatophyta</taxon>
        <taxon>Magnoliopsida</taxon>
        <taxon>eudicotyledons</taxon>
        <taxon>Gunneridae</taxon>
        <taxon>Pentapetalae</taxon>
        <taxon>asterids</taxon>
        <taxon>lamiids</taxon>
        <taxon>Lamiales</taxon>
        <taxon>Gesneriaceae</taxon>
        <taxon>Didymocarpoideae</taxon>
        <taxon>Trichosporeae</taxon>
        <taxon>Loxocarpinae</taxon>
        <taxon>Dorcoceras</taxon>
    </lineage>
</organism>
<evidence type="ECO:0000313" key="1">
    <source>
        <dbReference type="EMBL" id="KZV39097.1"/>
    </source>
</evidence>
<dbReference type="Proteomes" id="UP000250235">
    <property type="component" value="Unassembled WGS sequence"/>
</dbReference>
<name>A0A2Z7C3J5_9LAMI</name>
<evidence type="ECO:0000313" key="2">
    <source>
        <dbReference type="Proteomes" id="UP000250235"/>
    </source>
</evidence>
<gene>
    <name evidence="1" type="ORF">F511_28987</name>
</gene>
<keyword evidence="2" id="KW-1185">Reference proteome</keyword>
<dbReference type="EMBL" id="KV001326">
    <property type="protein sequence ID" value="KZV39097.1"/>
    <property type="molecule type" value="Genomic_DNA"/>
</dbReference>
<reference evidence="1 2" key="1">
    <citation type="journal article" date="2015" name="Proc. Natl. Acad. Sci. U.S.A.">
        <title>The resurrection genome of Boea hygrometrica: A blueprint for survival of dehydration.</title>
        <authorList>
            <person name="Xiao L."/>
            <person name="Yang G."/>
            <person name="Zhang L."/>
            <person name="Yang X."/>
            <person name="Zhao S."/>
            <person name="Ji Z."/>
            <person name="Zhou Q."/>
            <person name="Hu M."/>
            <person name="Wang Y."/>
            <person name="Chen M."/>
            <person name="Xu Y."/>
            <person name="Jin H."/>
            <person name="Xiao X."/>
            <person name="Hu G."/>
            <person name="Bao F."/>
            <person name="Hu Y."/>
            <person name="Wan P."/>
            <person name="Li L."/>
            <person name="Deng X."/>
            <person name="Kuang T."/>
            <person name="Xiang C."/>
            <person name="Zhu J.K."/>
            <person name="Oliver M.J."/>
            <person name="He Y."/>
        </authorList>
    </citation>
    <scope>NUCLEOTIDE SEQUENCE [LARGE SCALE GENOMIC DNA]</scope>
    <source>
        <strain evidence="2">cv. XS01</strain>
    </source>
</reference>
<sequence>MFVNCFAADPSLRLDILRLYFLRLDTVARDWLSFYITPASSFLVSGSKSTEYAKLATGFIATAGSLKLSTGCCCCLRLVVQLHLLVNSSLRLDFLLYDVASSCDWMYKLPADSCDCSLKPSAEYDDVTNDVINAKPSADSPARQQENDIRTATEESVYRYPLLKRWEYILFEYSA</sequence>
<accession>A0A2Z7C3J5</accession>